<keyword evidence="2" id="KW-0863">Zinc-finger</keyword>
<dbReference type="OrthoDB" id="9811543at2"/>
<dbReference type="Gene3D" id="1.20.120.910">
    <property type="entry name" value="DksA, coiled-coil domain"/>
    <property type="match status" value="1"/>
</dbReference>
<keyword evidence="1" id="KW-0479">Metal-binding</keyword>
<gene>
    <name evidence="6" type="ORF">U732_1550</name>
</gene>
<dbReference type="STRING" id="29341.RSJ17_12495"/>
<dbReference type="Pfam" id="PF01258">
    <property type="entry name" value="zf-dskA_traR"/>
    <property type="match status" value="1"/>
</dbReference>
<reference evidence="6 7" key="1">
    <citation type="journal article" date="2015" name="Infect. Genet. Evol.">
        <title>Genomic sequences of six botulinum neurotoxin-producing strains representing three clostridial species illustrate the mobility and diversity of botulinum neurotoxin genes.</title>
        <authorList>
            <person name="Smith T.J."/>
            <person name="Hill K.K."/>
            <person name="Xie G."/>
            <person name="Foley B.T."/>
            <person name="Williamson C.H."/>
            <person name="Foster J.T."/>
            <person name="Johnson S.L."/>
            <person name="Chertkov O."/>
            <person name="Teshima H."/>
            <person name="Gibbons H.S."/>
            <person name="Johnsky L.A."/>
            <person name="Karavis M.A."/>
            <person name="Smith L.A."/>
        </authorList>
    </citation>
    <scope>NUCLEOTIDE SEQUENCE [LARGE SCALE GENOMIC DNA]</scope>
    <source>
        <strain evidence="6 7">CDC 2741</strain>
    </source>
</reference>
<dbReference type="InterPro" id="IPR037187">
    <property type="entry name" value="DnaK_N"/>
</dbReference>
<dbReference type="PROSITE" id="PS51128">
    <property type="entry name" value="ZF_DKSA_2"/>
    <property type="match status" value="1"/>
</dbReference>
<dbReference type="RefSeq" id="WP_039632616.1">
    <property type="nucleotide sequence ID" value="NZ_AYSO01000015.1"/>
</dbReference>
<evidence type="ECO:0000256" key="1">
    <source>
        <dbReference type="ARBA" id="ARBA00022723"/>
    </source>
</evidence>
<dbReference type="GO" id="GO:0008270">
    <property type="term" value="F:zinc ion binding"/>
    <property type="evidence" value="ECO:0007669"/>
    <property type="project" value="UniProtKB-KW"/>
</dbReference>
<organism evidence="6 7">
    <name type="scientific">Clostridium argentinense CDC 2741</name>
    <dbReference type="NCBI Taxonomy" id="1418104"/>
    <lineage>
        <taxon>Bacteria</taxon>
        <taxon>Bacillati</taxon>
        <taxon>Bacillota</taxon>
        <taxon>Clostridia</taxon>
        <taxon>Eubacteriales</taxon>
        <taxon>Clostridiaceae</taxon>
        <taxon>Clostridium</taxon>
    </lineage>
</organism>
<dbReference type="InterPro" id="IPR000962">
    <property type="entry name" value="Znf_DskA_TraR"/>
</dbReference>
<evidence type="ECO:0000259" key="5">
    <source>
        <dbReference type="Pfam" id="PF01258"/>
    </source>
</evidence>
<evidence type="ECO:0000256" key="4">
    <source>
        <dbReference type="PROSITE-ProRule" id="PRU00510"/>
    </source>
</evidence>
<feature type="zinc finger region" description="dksA C4-type" evidence="4">
    <location>
        <begin position="92"/>
        <end position="116"/>
    </location>
</feature>
<keyword evidence="7" id="KW-1185">Reference proteome</keyword>
<comment type="caution">
    <text evidence="6">The sequence shown here is derived from an EMBL/GenBank/DDBJ whole genome shotgun (WGS) entry which is preliminary data.</text>
</comment>
<name>A0A0C1R8G3_9CLOT</name>
<keyword evidence="3" id="KW-0862">Zinc</keyword>
<dbReference type="NCBIfam" id="TIGR02890">
    <property type="entry name" value="bacill_yteA"/>
    <property type="match status" value="1"/>
</dbReference>
<dbReference type="EMBL" id="AYSO01000015">
    <property type="protein sequence ID" value="KIE46831.1"/>
    <property type="molecule type" value="Genomic_DNA"/>
</dbReference>
<evidence type="ECO:0000313" key="7">
    <source>
        <dbReference type="Proteomes" id="UP000031366"/>
    </source>
</evidence>
<dbReference type="PANTHER" id="PTHR33823:SF4">
    <property type="entry name" value="GENERAL STRESS PROTEIN 16O"/>
    <property type="match status" value="1"/>
</dbReference>
<dbReference type="SUPFAM" id="SSF109635">
    <property type="entry name" value="DnaK suppressor protein DksA, alpha-hairpin domain"/>
    <property type="match status" value="1"/>
</dbReference>
<proteinExistence type="predicted"/>
<protein>
    <submittedName>
        <fullName evidence="6">Regulatory, yteA family protein</fullName>
    </submittedName>
</protein>
<dbReference type="Proteomes" id="UP000031366">
    <property type="component" value="Unassembled WGS sequence"/>
</dbReference>
<sequence>MDKTRLNYFRDKLLKEKNKVNQIINQIESNGTVNSNVEMSSELSHYDNHGADAAGNLFDIQRDRALKGNEVAILNKIDNALKNIESGEYGNCKICKKPIPQGRLEFIPYAEHCVHCQNSVNDAVPDDINNRPSEERVLGLPFRYGFNDNTSLVGFDAEDSYQEVARFNAMDNVYDQDYDDDNYYVDHMDLISNEQYKNQLPD</sequence>
<feature type="domain" description="Zinc finger DksA/TraR C4-type" evidence="5">
    <location>
        <begin position="87"/>
        <end position="119"/>
    </location>
</feature>
<evidence type="ECO:0000256" key="3">
    <source>
        <dbReference type="ARBA" id="ARBA00022833"/>
    </source>
</evidence>
<dbReference type="PANTHER" id="PTHR33823">
    <property type="entry name" value="RNA POLYMERASE-BINDING TRANSCRIPTION FACTOR DKSA-RELATED"/>
    <property type="match status" value="1"/>
</dbReference>
<dbReference type="SUPFAM" id="SSF57716">
    <property type="entry name" value="Glucocorticoid receptor-like (DNA-binding domain)"/>
    <property type="match status" value="1"/>
</dbReference>
<accession>A0A0C1R8G3</accession>
<evidence type="ECO:0000256" key="2">
    <source>
        <dbReference type="ARBA" id="ARBA00022771"/>
    </source>
</evidence>
<evidence type="ECO:0000313" key="6">
    <source>
        <dbReference type="EMBL" id="KIE46831.1"/>
    </source>
</evidence>
<dbReference type="AlphaFoldDB" id="A0A0C1R8G3"/>
<dbReference type="InterPro" id="IPR014240">
    <property type="entry name" value="YteA"/>
</dbReference>